<evidence type="ECO:0000313" key="1">
    <source>
        <dbReference type="EMBL" id="MFC2997146.1"/>
    </source>
</evidence>
<accession>A0ABV7BHQ4</accession>
<proteinExistence type="predicted"/>
<protein>
    <submittedName>
        <fullName evidence="1">Uncharacterized protein</fullName>
    </submittedName>
</protein>
<evidence type="ECO:0000313" key="2">
    <source>
        <dbReference type="Proteomes" id="UP001595455"/>
    </source>
</evidence>
<comment type="caution">
    <text evidence="1">The sequence shown here is derived from an EMBL/GenBank/DDBJ whole genome shotgun (WGS) entry which is preliminary data.</text>
</comment>
<keyword evidence="2" id="KW-1185">Reference proteome</keyword>
<dbReference type="EMBL" id="JBHRSF010000103">
    <property type="protein sequence ID" value="MFC2997146.1"/>
    <property type="molecule type" value="Genomic_DNA"/>
</dbReference>
<name>A0ABV7BHQ4_9GAMM</name>
<reference evidence="2" key="1">
    <citation type="journal article" date="2019" name="Int. J. Syst. Evol. Microbiol.">
        <title>The Global Catalogue of Microorganisms (GCM) 10K type strain sequencing project: providing services to taxonomists for standard genome sequencing and annotation.</title>
        <authorList>
            <consortium name="The Broad Institute Genomics Platform"/>
            <consortium name="The Broad Institute Genome Sequencing Center for Infectious Disease"/>
            <person name="Wu L."/>
            <person name="Ma J."/>
        </authorList>
    </citation>
    <scope>NUCLEOTIDE SEQUENCE [LARGE SCALE GENOMIC DNA]</scope>
    <source>
        <strain evidence="2">KCTC 62575</strain>
    </source>
</reference>
<dbReference type="RefSeq" id="WP_378227898.1">
    <property type="nucleotide sequence ID" value="NZ_JBHRSF010000103.1"/>
</dbReference>
<organism evidence="1 2">
    <name type="scientific">Acinetobacter sichuanensis</name>
    <dbReference type="NCBI Taxonomy" id="2136183"/>
    <lineage>
        <taxon>Bacteria</taxon>
        <taxon>Pseudomonadati</taxon>
        <taxon>Pseudomonadota</taxon>
        <taxon>Gammaproteobacteria</taxon>
        <taxon>Moraxellales</taxon>
        <taxon>Moraxellaceae</taxon>
        <taxon>Acinetobacter</taxon>
    </lineage>
</organism>
<gene>
    <name evidence="1" type="ORF">ACFODO_18195</name>
</gene>
<sequence length="230" mass="26224">MNMVTEDFAKHKDLMIVHDLRRLLFKPSAALVDFTLLDLAQKTMDGFKDGVGGAPTYGSKVNSSALMMQDMSAENCAMLWALVRSITQNDRHFALLHNLLTSEIRLKFKEDGFQTKQIPSKEAAKGVARSALIQFLFKRGLCTKCNGKGFLFAKDARKHIECSKCEGKKENSYNQSERHRISGLAIARQSYMESYAKYEQYALVKLGDWRVDLDTHLRGYFFKVAEEYDL</sequence>
<dbReference type="Proteomes" id="UP001595455">
    <property type="component" value="Unassembled WGS sequence"/>
</dbReference>